<feature type="transmembrane region" description="Helical" evidence="7">
    <location>
        <begin position="370"/>
        <end position="391"/>
    </location>
</feature>
<keyword evidence="4 7" id="KW-1133">Transmembrane helix</keyword>
<feature type="transmembrane region" description="Helical" evidence="7">
    <location>
        <begin position="776"/>
        <end position="799"/>
    </location>
</feature>
<dbReference type="PANTHER" id="PTHR30572:SF4">
    <property type="entry name" value="ABC TRANSPORTER PERMEASE YTRF"/>
    <property type="match status" value="1"/>
</dbReference>
<dbReference type="InterPro" id="IPR003838">
    <property type="entry name" value="ABC3_permease_C"/>
</dbReference>
<proteinExistence type="inferred from homology"/>
<feature type="domain" description="MacB-like periplasmic core" evidence="9">
    <location>
        <begin position="489"/>
        <end position="643"/>
    </location>
</feature>
<dbReference type="AlphaFoldDB" id="Q1IUZ8"/>
<feature type="domain" description="ABC3 transporter permease C-terminal" evidence="8">
    <location>
        <begin position="280"/>
        <end position="398"/>
    </location>
</feature>
<feature type="domain" description="MacB-like periplasmic core" evidence="9">
    <location>
        <begin position="25"/>
        <end position="239"/>
    </location>
</feature>
<feature type="transmembrane region" description="Helical" evidence="7">
    <location>
        <begin position="420"/>
        <end position="440"/>
    </location>
</feature>
<keyword evidence="3 7" id="KW-0812">Transmembrane</keyword>
<feature type="transmembrane region" description="Helical" evidence="7">
    <location>
        <begin position="693"/>
        <end position="714"/>
    </location>
</feature>
<sequence length="813" mass="87868">MRAALQDLKFALRTLKKSPGYVIAALVVMALGIGANTSLFTVVNAVLLRALPFGHPEQLVVLWHTPPQSSFPGVKIFPLSAANYLDWEKQNTVFTQMAVSSYRTMNLTGNGEPLSLPDEAVSKNYFSTLEALPMLGRTFVPEEDADGKNKSVILSYPLWKDTFGGDPKIVGKQITLNNQAYDVVGVMGPEFRYPSFARIWTPLGMTPKEAVVRGEHHYRVIARLKPGVSLHQAQADLSTIAKQLEQQYPADDKGWGAAVVPLREQMVGDVRPTLLVLLGAVVFVLLIACANVANLTLVRTLGRSKEMAIRTALGAGRNRIIQQVLAESMLLAIAGGAIGVALSQFGTKLITNVLADQLPRTFQVHMDVTVLFFTLGLVLLTGLAAGFVPAWKATHSNPNDALKQGLGRTDSDGGGKTRNVLVVVEVALSLVLLFGAGLMIRTLWALHAVNAGFDPENALSMSVIVGPNKLPNEVAQAQYYQRIVERLRAMPGVQNAGTVDSLPTQGGSMQPVGLEGHPVVAMADQPEVNVRMVSPGYLATMRIPLLQGRMIADADNEHTHPVAIISQAMAKRFWPGQDVIGKHLTLTFQGDTQLEIVGLVGDVRQSGLDSNEDDATVYYPSAQLIFPPAYTWHSFPLSLVVRTAGNPEAMQPAILAAIHEIDSEVPVTEVMTLNQVLGESIAQQRFTMILLEAFAGLALLLAAVGIYSVLAYSVRRRMRDIGIRMALGALPSQVLRMVVMEGMRPTIIGVVIGLASAMAIGRLLKSVVFGVKTTDFATFVAVSVVLLFIAVMASLLPGYRAMKVEPMKTLREE</sequence>
<name>Q1IUZ8_KORVE</name>
<dbReference type="HOGENOM" id="CLU_009433_1_0_0"/>
<gene>
    <name evidence="10" type="ordered locus">Acid345_0297</name>
</gene>
<evidence type="ECO:0000313" key="11">
    <source>
        <dbReference type="Proteomes" id="UP000002432"/>
    </source>
</evidence>
<keyword evidence="2" id="KW-1003">Cell membrane</keyword>
<evidence type="ECO:0000256" key="5">
    <source>
        <dbReference type="ARBA" id="ARBA00023136"/>
    </source>
</evidence>
<evidence type="ECO:0000256" key="1">
    <source>
        <dbReference type="ARBA" id="ARBA00004651"/>
    </source>
</evidence>
<evidence type="ECO:0000259" key="9">
    <source>
        <dbReference type="Pfam" id="PF12704"/>
    </source>
</evidence>
<keyword evidence="11" id="KW-1185">Reference proteome</keyword>
<dbReference type="InterPro" id="IPR050250">
    <property type="entry name" value="Macrolide_Exporter_MacB"/>
</dbReference>
<evidence type="ECO:0000313" key="10">
    <source>
        <dbReference type="EMBL" id="ABF39302.1"/>
    </source>
</evidence>
<feature type="transmembrane region" description="Helical" evidence="7">
    <location>
        <begin position="274"/>
        <end position="297"/>
    </location>
</feature>
<dbReference type="Proteomes" id="UP000002432">
    <property type="component" value="Chromosome"/>
</dbReference>
<dbReference type="EnsemblBacteria" id="ABF39302">
    <property type="protein sequence ID" value="ABF39302"/>
    <property type="gene ID" value="Acid345_0297"/>
</dbReference>
<reference evidence="10 11" key="1">
    <citation type="journal article" date="2009" name="Appl. Environ. Microbiol.">
        <title>Three genomes from the phylum Acidobacteria provide insight into the lifestyles of these microorganisms in soils.</title>
        <authorList>
            <person name="Ward N.L."/>
            <person name="Challacombe J.F."/>
            <person name="Janssen P.H."/>
            <person name="Henrissat B."/>
            <person name="Coutinho P.M."/>
            <person name="Wu M."/>
            <person name="Xie G."/>
            <person name="Haft D.H."/>
            <person name="Sait M."/>
            <person name="Badger J."/>
            <person name="Barabote R.D."/>
            <person name="Bradley B."/>
            <person name="Brettin T.S."/>
            <person name="Brinkac L.M."/>
            <person name="Bruce D."/>
            <person name="Creasy T."/>
            <person name="Daugherty S.C."/>
            <person name="Davidsen T.M."/>
            <person name="DeBoy R.T."/>
            <person name="Detter J.C."/>
            <person name="Dodson R.J."/>
            <person name="Durkin A.S."/>
            <person name="Ganapathy A."/>
            <person name="Gwinn-Giglio M."/>
            <person name="Han C.S."/>
            <person name="Khouri H."/>
            <person name="Kiss H."/>
            <person name="Kothari S.P."/>
            <person name="Madupu R."/>
            <person name="Nelson K.E."/>
            <person name="Nelson W.C."/>
            <person name="Paulsen I."/>
            <person name="Penn K."/>
            <person name="Ren Q."/>
            <person name="Rosovitz M.J."/>
            <person name="Selengut J.D."/>
            <person name="Shrivastava S."/>
            <person name="Sullivan S.A."/>
            <person name="Tapia R."/>
            <person name="Thompson L.S."/>
            <person name="Watkins K.L."/>
            <person name="Yang Q."/>
            <person name="Yu C."/>
            <person name="Zafar N."/>
            <person name="Zhou L."/>
            <person name="Kuske C.R."/>
        </authorList>
    </citation>
    <scope>NUCLEOTIDE SEQUENCE [LARGE SCALE GENOMIC DNA]</scope>
    <source>
        <strain evidence="10 11">Ellin345</strain>
    </source>
</reference>
<dbReference type="OrthoDB" id="127329at2"/>
<dbReference type="STRING" id="204669.Acid345_0297"/>
<dbReference type="KEGG" id="aba:Acid345_0297"/>
<feature type="transmembrane region" description="Helical" evidence="7">
    <location>
        <begin position="21"/>
        <end position="48"/>
    </location>
</feature>
<dbReference type="Pfam" id="PF12704">
    <property type="entry name" value="MacB_PCD"/>
    <property type="match status" value="2"/>
</dbReference>
<dbReference type="NCBIfam" id="TIGR03434">
    <property type="entry name" value="ADOP"/>
    <property type="match status" value="1"/>
</dbReference>
<feature type="transmembrane region" description="Helical" evidence="7">
    <location>
        <begin position="746"/>
        <end position="764"/>
    </location>
</feature>
<dbReference type="PANTHER" id="PTHR30572">
    <property type="entry name" value="MEMBRANE COMPONENT OF TRANSPORTER-RELATED"/>
    <property type="match status" value="1"/>
</dbReference>
<comment type="similarity">
    <text evidence="6">Belongs to the ABC-4 integral membrane protein family.</text>
</comment>
<keyword evidence="5 7" id="KW-0472">Membrane</keyword>
<comment type="subcellular location">
    <subcellularLocation>
        <location evidence="1">Cell membrane</location>
        <topology evidence="1">Multi-pass membrane protein</topology>
    </subcellularLocation>
</comment>
<organism evidence="10 11">
    <name type="scientific">Koribacter versatilis (strain Ellin345)</name>
    <dbReference type="NCBI Taxonomy" id="204669"/>
    <lineage>
        <taxon>Bacteria</taxon>
        <taxon>Pseudomonadati</taxon>
        <taxon>Acidobacteriota</taxon>
        <taxon>Terriglobia</taxon>
        <taxon>Terriglobales</taxon>
        <taxon>Candidatus Korobacteraceae</taxon>
        <taxon>Candidatus Korobacter</taxon>
    </lineage>
</organism>
<evidence type="ECO:0000256" key="4">
    <source>
        <dbReference type="ARBA" id="ARBA00022989"/>
    </source>
</evidence>
<accession>Q1IUZ8</accession>
<dbReference type="GO" id="GO:0022857">
    <property type="term" value="F:transmembrane transporter activity"/>
    <property type="evidence" value="ECO:0007669"/>
    <property type="project" value="TreeGrafter"/>
</dbReference>
<dbReference type="GO" id="GO:0005886">
    <property type="term" value="C:plasma membrane"/>
    <property type="evidence" value="ECO:0007669"/>
    <property type="project" value="UniProtKB-SubCell"/>
</dbReference>
<dbReference type="Pfam" id="PF02687">
    <property type="entry name" value="FtsX"/>
    <property type="match status" value="2"/>
</dbReference>
<dbReference type="RefSeq" id="WP_011521104.1">
    <property type="nucleotide sequence ID" value="NC_008009.1"/>
</dbReference>
<feature type="domain" description="ABC3 transporter permease C-terminal" evidence="8">
    <location>
        <begin position="693"/>
        <end position="806"/>
    </location>
</feature>
<evidence type="ECO:0000256" key="6">
    <source>
        <dbReference type="ARBA" id="ARBA00038076"/>
    </source>
</evidence>
<dbReference type="InterPro" id="IPR025857">
    <property type="entry name" value="MacB_PCD"/>
</dbReference>
<dbReference type="eggNOG" id="COG0577">
    <property type="taxonomic scope" value="Bacteria"/>
</dbReference>
<dbReference type="InterPro" id="IPR017800">
    <property type="entry name" value="ADOP"/>
</dbReference>
<evidence type="ECO:0000259" key="8">
    <source>
        <dbReference type="Pfam" id="PF02687"/>
    </source>
</evidence>
<evidence type="ECO:0000256" key="7">
    <source>
        <dbReference type="SAM" id="Phobius"/>
    </source>
</evidence>
<protein>
    <submittedName>
        <fullName evidence="10">ABC efflux pump, inner membrane subunit</fullName>
    </submittedName>
</protein>
<evidence type="ECO:0000256" key="2">
    <source>
        <dbReference type="ARBA" id="ARBA00022475"/>
    </source>
</evidence>
<evidence type="ECO:0000256" key="3">
    <source>
        <dbReference type="ARBA" id="ARBA00022692"/>
    </source>
</evidence>
<feature type="transmembrane region" description="Helical" evidence="7">
    <location>
        <begin position="329"/>
        <end position="350"/>
    </location>
</feature>
<dbReference type="EMBL" id="CP000360">
    <property type="protein sequence ID" value="ABF39302.1"/>
    <property type="molecule type" value="Genomic_DNA"/>
</dbReference>